<reference evidence="1" key="1">
    <citation type="submission" date="2018-05" db="EMBL/GenBank/DDBJ databases">
        <authorList>
            <person name="Lanie J.A."/>
            <person name="Ng W.-L."/>
            <person name="Kazmierczak K.M."/>
            <person name="Andrzejewski T.M."/>
            <person name="Davidsen T.M."/>
            <person name="Wayne K.J."/>
            <person name="Tettelin H."/>
            <person name="Glass J.I."/>
            <person name="Rusch D."/>
            <person name="Podicherti R."/>
            <person name="Tsui H.-C.T."/>
            <person name="Winkler M.E."/>
        </authorList>
    </citation>
    <scope>NUCLEOTIDE SEQUENCE</scope>
</reference>
<dbReference type="AlphaFoldDB" id="A0A382V8D9"/>
<gene>
    <name evidence="1" type="ORF">METZ01_LOCUS395670</name>
</gene>
<dbReference type="EMBL" id="UINC01150003">
    <property type="protein sequence ID" value="SVD42816.1"/>
    <property type="molecule type" value="Genomic_DNA"/>
</dbReference>
<organism evidence="1">
    <name type="scientific">marine metagenome</name>
    <dbReference type="NCBI Taxonomy" id="408172"/>
    <lineage>
        <taxon>unclassified sequences</taxon>
        <taxon>metagenomes</taxon>
        <taxon>ecological metagenomes</taxon>
    </lineage>
</organism>
<protein>
    <submittedName>
        <fullName evidence="1">Uncharacterized protein</fullName>
    </submittedName>
</protein>
<name>A0A382V8D9_9ZZZZ</name>
<sequence>MRYEYTITKEGGEAEMMKAMSWKKLFKKLLLKYPNFSGWCTYINKKGHVQVRNFLKGKETKKL</sequence>
<proteinExistence type="predicted"/>
<evidence type="ECO:0000313" key="1">
    <source>
        <dbReference type="EMBL" id="SVD42816.1"/>
    </source>
</evidence>
<accession>A0A382V8D9</accession>